<evidence type="ECO:0000313" key="2">
    <source>
        <dbReference type="Proteomes" id="UP001159427"/>
    </source>
</evidence>
<protein>
    <submittedName>
        <fullName evidence="1">Uncharacterized protein</fullName>
    </submittedName>
</protein>
<gene>
    <name evidence="1" type="ORF">PEVE_00014724</name>
</gene>
<accession>A0ABN8RV12</accession>
<feature type="non-terminal residue" evidence="1">
    <location>
        <position position="1"/>
    </location>
</feature>
<dbReference type="Proteomes" id="UP001159427">
    <property type="component" value="Unassembled WGS sequence"/>
</dbReference>
<evidence type="ECO:0000313" key="1">
    <source>
        <dbReference type="EMBL" id="CAH3183187.1"/>
    </source>
</evidence>
<keyword evidence="2" id="KW-1185">Reference proteome</keyword>
<organism evidence="1 2">
    <name type="scientific">Porites evermanni</name>
    <dbReference type="NCBI Taxonomy" id="104178"/>
    <lineage>
        <taxon>Eukaryota</taxon>
        <taxon>Metazoa</taxon>
        <taxon>Cnidaria</taxon>
        <taxon>Anthozoa</taxon>
        <taxon>Hexacorallia</taxon>
        <taxon>Scleractinia</taxon>
        <taxon>Fungiina</taxon>
        <taxon>Poritidae</taxon>
        <taxon>Porites</taxon>
    </lineage>
</organism>
<dbReference type="EMBL" id="CALNXI010002115">
    <property type="protein sequence ID" value="CAH3183187.1"/>
    <property type="molecule type" value="Genomic_DNA"/>
</dbReference>
<reference evidence="1 2" key="1">
    <citation type="submission" date="2022-05" db="EMBL/GenBank/DDBJ databases">
        <authorList>
            <consortium name="Genoscope - CEA"/>
            <person name="William W."/>
        </authorList>
    </citation>
    <scope>NUCLEOTIDE SEQUENCE [LARGE SCALE GENOMIC DNA]</scope>
</reference>
<comment type="caution">
    <text evidence="1">The sequence shown here is derived from an EMBL/GenBank/DDBJ whole genome shotgun (WGS) entry which is preliminary data.</text>
</comment>
<proteinExistence type="predicted"/>
<name>A0ABN8RV12_9CNID</name>
<sequence length="147" mass="16097">NFSTYQGKGIALNLPEDVNSTFCGISLGVYGETVCFDSAYVMRSGINFRTRSISTSASCVRGGHLINQSAARKNVALFIQNTTGEVDPFHTRFNLLHTKFSQSCRHCRIGPCGLIRIGSRTTKTPACSVTHGILLKQTLQLGKLNIW</sequence>